<evidence type="ECO:0000313" key="2">
    <source>
        <dbReference type="Proteomes" id="UP001595912"/>
    </source>
</evidence>
<accession>A0ABV9VXS1</accession>
<dbReference type="EMBL" id="JBHSIU010000027">
    <property type="protein sequence ID" value="MFC5000644.1"/>
    <property type="molecule type" value="Genomic_DNA"/>
</dbReference>
<protein>
    <submittedName>
        <fullName evidence="1">Uncharacterized protein</fullName>
    </submittedName>
</protein>
<proteinExistence type="predicted"/>
<comment type="caution">
    <text evidence="1">The sequence shown here is derived from an EMBL/GenBank/DDBJ whole genome shotgun (WGS) entry which is preliminary data.</text>
</comment>
<evidence type="ECO:0000313" key="1">
    <source>
        <dbReference type="EMBL" id="MFC5000644.1"/>
    </source>
</evidence>
<gene>
    <name evidence="1" type="ORF">ACFPIJ_22750</name>
</gene>
<reference evidence="2" key="1">
    <citation type="journal article" date="2019" name="Int. J. Syst. Evol. Microbiol.">
        <title>The Global Catalogue of Microorganisms (GCM) 10K type strain sequencing project: providing services to taxonomists for standard genome sequencing and annotation.</title>
        <authorList>
            <consortium name="The Broad Institute Genomics Platform"/>
            <consortium name="The Broad Institute Genome Sequencing Center for Infectious Disease"/>
            <person name="Wu L."/>
            <person name="Ma J."/>
        </authorList>
    </citation>
    <scope>NUCLEOTIDE SEQUENCE [LARGE SCALE GENOMIC DNA]</scope>
    <source>
        <strain evidence="2">CGMCC 4.7152</strain>
    </source>
</reference>
<dbReference type="RefSeq" id="WP_380117192.1">
    <property type="nucleotide sequence ID" value="NZ_JBHSIU010000027.1"/>
</dbReference>
<dbReference type="Proteomes" id="UP001595912">
    <property type="component" value="Unassembled WGS sequence"/>
</dbReference>
<sequence length="95" mass="10844">MIDLGEPPWCAIVGFSGLARQALNREACRASCNALDCDLFGPEREWERTAIALEADIWAARHRRNTDITTLRERAGRLVEAGRNDEKAQVYRWRS</sequence>
<name>A0ABV9VXS1_9ACTN</name>
<organism evidence="1 2">
    <name type="scientific">Dactylosporangium cerinum</name>
    <dbReference type="NCBI Taxonomy" id="1434730"/>
    <lineage>
        <taxon>Bacteria</taxon>
        <taxon>Bacillati</taxon>
        <taxon>Actinomycetota</taxon>
        <taxon>Actinomycetes</taxon>
        <taxon>Micromonosporales</taxon>
        <taxon>Micromonosporaceae</taxon>
        <taxon>Dactylosporangium</taxon>
    </lineage>
</organism>
<keyword evidence="2" id="KW-1185">Reference proteome</keyword>